<dbReference type="PANTHER" id="PTHR23511">
    <property type="entry name" value="SYNAPTIC VESICLE GLYCOPROTEIN 2"/>
    <property type="match status" value="1"/>
</dbReference>
<feature type="transmembrane region" description="Helical" evidence="7">
    <location>
        <begin position="299"/>
        <end position="321"/>
    </location>
</feature>
<protein>
    <submittedName>
        <fullName evidence="8">Uncharacterized protein</fullName>
    </submittedName>
</protein>
<gene>
    <name evidence="8" type="ORF">J437_LFUL011734</name>
</gene>
<reference evidence="8" key="2">
    <citation type="submission" date="2017-10" db="EMBL/GenBank/DDBJ databases">
        <title>Ladona fulva Genome sequencing and assembly.</title>
        <authorList>
            <person name="Murali S."/>
            <person name="Richards S."/>
            <person name="Bandaranaike D."/>
            <person name="Bellair M."/>
            <person name="Blankenburg K."/>
            <person name="Chao H."/>
            <person name="Dinh H."/>
            <person name="Doddapaneni H."/>
            <person name="Dugan-Rocha S."/>
            <person name="Elkadiri S."/>
            <person name="Gnanaolivu R."/>
            <person name="Hernandez B."/>
            <person name="Skinner E."/>
            <person name="Javaid M."/>
            <person name="Lee S."/>
            <person name="Li M."/>
            <person name="Ming W."/>
            <person name="Munidasa M."/>
            <person name="Muniz J."/>
            <person name="Nguyen L."/>
            <person name="Hughes D."/>
            <person name="Osuji N."/>
            <person name="Pu L.-L."/>
            <person name="Puazo M."/>
            <person name="Qu C."/>
            <person name="Quiroz J."/>
            <person name="Raj R."/>
            <person name="Weissenberger G."/>
            <person name="Xin Y."/>
            <person name="Zou X."/>
            <person name="Han Y."/>
            <person name="Worley K."/>
            <person name="Muzny D."/>
            <person name="Gibbs R."/>
        </authorList>
    </citation>
    <scope>NUCLEOTIDE SEQUENCE</scope>
    <source>
        <strain evidence="8">Sampled in the wild</strain>
    </source>
</reference>
<dbReference type="EMBL" id="KZ308559">
    <property type="protein sequence ID" value="KAG8231556.1"/>
    <property type="molecule type" value="Genomic_DNA"/>
</dbReference>
<feature type="transmembrane region" description="Helical" evidence="7">
    <location>
        <begin position="219"/>
        <end position="239"/>
    </location>
</feature>
<dbReference type="OrthoDB" id="3936150at2759"/>
<feature type="transmembrane region" description="Helical" evidence="7">
    <location>
        <begin position="75"/>
        <end position="96"/>
    </location>
</feature>
<comment type="similarity">
    <text evidence="2">Belongs to the major facilitator superfamily.</text>
</comment>
<comment type="subcellular location">
    <subcellularLocation>
        <location evidence="1">Membrane</location>
        <topology evidence="1">Multi-pass membrane protein</topology>
    </subcellularLocation>
</comment>
<dbReference type="GO" id="GO:0022857">
    <property type="term" value="F:transmembrane transporter activity"/>
    <property type="evidence" value="ECO:0007669"/>
    <property type="project" value="InterPro"/>
</dbReference>
<dbReference type="SUPFAM" id="SSF103473">
    <property type="entry name" value="MFS general substrate transporter"/>
    <property type="match status" value="1"/>
</dbReference>
<evidence type="ECO:0000256" key="6">
    <source>
        <dbReference type="ARBA" id="ARBA00023136"/>
    </source>
</evidence>
<evidence type="ECO:0000256" key="1">
    <source>
        <dbReference type="ARBA" id="ARBA00004141"/>
    </source>
</evidence>
<evidence type="ECO:0000256" key="3">
    <source>
        <dbReference type="ARBA" id="ARBA00022448"/>
    </source>
</evidence>
<feature type="transmembrane region" description="Helical" evidence="7">
    <location>
        <begin position="108"/>
        <end position="129"/>
    </location>
</feature>
<dbReference type="InterPro" id="IPR005828">
    <property type="entry name" value="MFS_sugar_transport-like"/>
</dbReference>
<dbReference type="GO" id="GO:0016020">
    <property type="term" value="C:membrane"/>
    <property type="evidence" value="ECO:0007669"/>
    <property type="project" value="UniProtKB-SubCell"/>
</dbReference>
<proteinExistence type="inferred from homology"/>
<accession>A0A8K0KAP7</accession>
<feature type="transmembrane region" description="Helical" evidence="7">
    <location>
        <begin position="34"/>
        <end position="54"/>
    </location>
</feature>
<organism evidence="8 9">
    <name type="scientific">Ladona fulva</name>
    <name type="common">Scarce chaser dragonfly</name>
    <name type="synonym">Libellula fulva</name>
    <dbReference type="NCBI Taxonomy" id="123851"/>
    <lineage>
        <taxon>Eukaryota</taxon>
        <taxon>Metazoa</taxon>
        <taxon>Ecdysozoa</taxon>
        <taxon>Arthropoda</taxon>
        <taxon>Hexapoda</taxon>
        <taxon>Insecta</taxon>
        <taxon>Pterygota</taxon>
        <taxon>Palaeoptera</taxon>
        <taxon>Odonata</taxon>
        <taxon>Epiprocta</taxon>
        <taxon>Anisoptera</taxon>
        <taxon>Libelluloidea</taxon>
        <taxon>Libellulidae</taxon>
        <taxon>Ladona</taxon>
    </lineage>
</organism>
<keyword evidence="6 7" id="KW-0472">Membrane</keyword>
<keyword evidence="3" id="KW-0813">Transport</keyword>
<dbReference type="Proteomes" id="UP000792457">
    <property type="component" value="Unassembled WGS sequence"/>
</dbReference>
<comment type="caution">
    <text evidence="8">The sequence shown here is derived from an EMBL/GenBank/DDBJ whole genome shotgun (WGS) entry which is preliminary data.</text>
</comment>
<name>A0A8K0KAP7_LADFU</name>
<dbReference type="InterPro" id="IPR036259">
    <property type="entry name" value="MFS_trans_sf"/>
</dbReference>
<dbReference type="AlphaFoldDB" id="A0A8K0KAP7"/>
<dbReference type="Pfam" id="PF00083">
    <property type="entry name" value="Sugar_tr"/>
    <property type="match status" value="1"/>
</dbReference>
<evidence type="ECO:0000256" key="2">
    <source>
        <dbReference type="ARBA" id="ARBA00008335"/>
    </source>
</evidence>
<feature type="non-terminal residue" evidence="8">
    <location>
        <position position="1"/>
    </location>
</feature>
<reference evidence="8" key="1">
    <citation type="submission" date="2013-04" db="EMBL/GenBank/DDBJ databases">
        <authorList>
            <person name="Qu J."/>
            <person name="Murali S.C."/>
            <person name="Bandaranaike D."/>
            <person name="Bellair M."/>
            <person name="Blankenburg K."/>
            <person name="Chao H."/>
            <person name="Dinh H."/>
            <person name="Doddapaneni H."/>
            <person name="Downs B."/>
            <person name="Dugan-Rocha S."/>
            <person name="Elkadiri S."/>
            <person name="Gnanaolivu R.D."/>
            <person name="Hernandez B."/>
            <person name="Javaid M."/>
            <person name="Jayaseelan J.C."/>
            <person name="Lee S."/>
            <person name="Li M."/>
            <person name="Ming W."/>
            <person name="Munidasa M."/>
            <person name="Muniz J."/>
            <person name="Nguyen L."/>
            <person name="Ongeri F."/>
            <person name="Osuji N."/>
            <person name="Pu L.-L."/>
            <person name="Puazo M."/>
            <person name="Qu C."/>
            <person name="Quiroz J."/>
            <person name="Raj R."/>
            <person name="Weissenberger G."/>
            <person name="Xin Y."/>
            <person name="Zou X."/>
            <person name="Han Y."/>
            <person name="Richards S."/>
            <person name="Worley K."/>
            <person name="Muzny D."/>
            <person name="Gibbs R."/>
        </authorList>
    </citation>
    <scope>NUCLEOTIDE SEQUENCE</scope>
    <source>
        <strain evidence="8">Sampled in the wild</strain>
    </source>
</reference>
<evidence type="ECO:0000313" key="9">
    <source>
        <dbReference type="Proteomes" id="UP000792457"/>
    </source>
</evidence>
<keyword evidence="4 7" id="KW-0812">Transmembrane</keyword>
<evidence type="ECO:0000256" key="5">
    <source>
        <dbReference type="ARBA" id="ARBA00022989"/>
    </source>
</evidence>
<keyword evidence="5 7" id="KW-1133">Transmembrane helix</keyword>
<evidence type="ECO:0000256" key="7">
    <source>
        <dbReference type="SAM" id="Phobius"/>
    </source>
</evidence>
<evidence type="ECO:0000256" key="4">
    <source>
        <dbReference type="ARBA" id="ARBA00022692"/>
    </source>
</evidence>
<evidence type="ECO:0000313" key="8">
    <source>
        <dbReference type="EMBL" id="KAG8231556.1"/>
    </source>
</evidence>
<keyword evidence="9" id="KW-1185">Reference proteome</keyword>
<sequence>MNSSEKGFTNGKVDTKAAPADYETALQNAGQGKYQYAIMGAVGLFYIACAFQTFSVSYLLPSAECDLQMTSRDKGFLNSSPFVVVAWGIIPRPWLLGSHEIGFRYNSWRIFIAVSSLPSLLSALAVFCFPESPAFLLTRGKHDEALEAFQRIYHMNTGRPKSSFPIKRLELLSSLDDVEGWDGEDKVEQKEEQGKIARFLKMLDQMADLFRPPLLKNTMIGICSLFSLQLGYFGFGMWFPELFNRFEEFSIAHPNETASVCEVANMELDPPDWLVALNNSSRDPNITIDCSGDTIQPQVFINTFSIGSTCICSAILTGLFVERIGRRRLI</sequence>
<dbReference type="Gene3D" id="1.20.1250.20">
    <property type="entry name" value="MFS general substrate transporter like domains"/>
    <property type="match status" value="1"/>
</dbReference>
<dbReference type="PANTHER" id="PTHR23511:SF34">
    <property type="entry name" value="SYNAPTIC VESICLE GLYCOPROTEIN 2"/>
    <property type="match status" value="1"/>
</dbReference>